<feature type="domain" description="ABC transporter" evidence="10">
    <location>
        <begin position="373"/>
        <end position="597"/>
    </location>
</feature>
<evidence type="ECO:0000259" key="10">
    <source>
        <dbReference type="PROSITE" id="PS50893"/>
    </source>
</evidence>
<dbReference type="InterPro" id="IPR017871">
    <property type="entry name" value="ABC_transporter-like_CS"/>
</dbReference>
<dbReference type="PROSITE" id="PS50929">
    <property type="entry name" value="ABC_TM1F"/>
    <property type="match status" value="1"/>
</dbReference>
<evidence type="ECO:0000256" key="5">
    <source>
        <dbReference type="ARBA" id="ARBA00022741"/>
    </source>
</evidence>
<dbReference type="Pfam" id="PF00664">
    <property type="entry name" value="ABC_membrane"/>
    <property type="match status" value="1"/>
</dbReference>
<keyword evidence="2" id="KW-0813">Transport</keyword>
<dbReference type="eggNOG" id="COG1132">
    <property type="taxonomic scope" value="Bacteria"/>
</dbReference>
<dbReference type="SUPFAM" id="SSF52540">
    <property type="entry name" value="P-loop containing nucleoside triphosphate hydrolases"/>
    <property type="match status" value="1"/>
</dbReference>
<dbReference type="SMART" id="SM00382">
    <property type="entry name" value="AAA"/>
    <property type="match status" value="1"/>
</dbReference>
<dbReference type="AlphaFoldDB" id="E0RZD1"/>
<keyword evidence="7 9" id="KW-1133">Transmembrane helix</keyword>
<dbReference type="STRING" id="515622.bpr_I0380"/>
<evidence type="ECO:0000259" key="11">
    <source>
        <dbReference type="PROSITE" id="PS50929"/>
    </source>
</evidence>
<dbReference type="PROSITE" id="PS50893">
    <property type="entry name" value="ABC_TRANSPORTER_2"/>
    <property type="match status" value="1"/>
</dbReference>
<evidence type="ECO:0000256" key="3">
    <source>
        <dbReference type="ARBA" id="ARBA00022475"/>
    </source>
</evidence>
<keyword evidence="4 9" id="KW-0812">Transmembrane</keyword>
<keyword evidence="13" id="KW-1185">Reference proteome</keyword>
<feature type="transmembrane region" description="Helical" evidence="9">
    <location>
        <begin position="166"/>
        <end position="185"/>
    </location>
</feature>
<sequence length="597" mass="66743">MKWIHKMTNDIKKFIDVIKRIFGILDKGDRRRSYVVLADILLCAVLETVGVSLIVPFINAIASPEKVREYPVIGNIIVIMGISGLSLVLFMSFALVIFYILKNAFLMYSAYFQNSYRFKLQKKLSVKMLRAYMNKPYQFFVETNSSVIIRGIGNDVGCVKDALGTLFDLVTQILTLLMIAAFLAYTDLTMAMGLLGISLICVYILVVILRKKTSFLGREQRVAETRVTKYSYEILEGIKEIMAMRRKDRFIDAYEGAFENKGKLEAKYITVQTFPIRIIETVFMSGIIFILYVRVLQGADLTSFLPQLAVFAVGGIKMLPAMSTISRSATQIIFQKPGVDEAYDNLVSFNAEGVIEADKSSLAITPEMEFKNITLNDIHWRYTGADKDVINGLSLEIKRGESVAFIGASGSGKTTLVDIILGLFTPQSGEVKVNGIDITKCIDSWSHMLAYVQQSIFLTDDSLRNNIAFGLTPEEIDDDKVWKAIEQAQLGDFVKTLDDGLDTIVGERGVKFSGGQRQRVAIARALYFETQVIVFDEATAALDNETEKSLMESIDALHGEKTLIIVAHRLSTVRNCDRIYEVSNGKLIEKTKAELGL</sequence>
<dbReference type="Proteomes" id="UP000001299">
    <property type="component" value="Chromosome 1"/>
</dbReference>
<feature type="transmembrane region" description="Helical" evidence="9">
    <location>
        <begin position="191"/>
        <end position="209"/>
    </location>
</feature>
<dbReference type="Pfam" id="PF00005">
    <property type="entry name" value="ABC_tran"/>
    <property type="match status" value="1"/>
</dbReference>
<dbReference type="SUPFAM" id="SSF90123">
    <property type="entry name" value="ABC transporter transmembrane region"/>
    <property type="match status" value="1"/>
</dbReference>
<evidence type="ECO:0000256" key="1">
    <source>
        <dbReference type="ARBA" id="ARBA00004651"/>
    </source>
</evidence>
<evidence type="ECO:0000256" key="4">
    <source>
        <dbReference type="ARBA" id="ARBA00022692"/>
    </source>
</evidence>
<reference evidence="12 13" key="1">
    <citation type="journal article" date="2010" name="PLoS ONE">
        <title>The glycobiome of the rumen bacterium Butyrivibrio proteoclasticus B316(T) highlights adaptation to a polysaccharide-rich environment.</title>
        <authorList>
            <person name="Kelly W.J."/>
            <person name="Leahy S.C."/>
            <person name="Altermann E."/>
            <person name="Yeoman C.J."/>
            <person name="Dunne J.C."/>
            <person name="Kong Z."/>
            <person name="Pacheco D.M."/>
            <person name="Li D."/>
            <person name="Noel S.J."/>
            <person name="Moon C.D."/>
            <person name="Cookson A.L."/>
            <person name="Attwood G.T."/>
        </authorList>
    </citation>
    <scope>NUCLEOTIDE SEQUENCE [LARGE SCALE GENOMIC DNA]</scope>
    <source>
        <strain evidence="13">ATCC 51982 / DSM 14932 / B316</strain>
    </source>
</reference>
<evidence type="ECO:0000256" key="7">
    <source>
        <dbReference type="ARBA" id="ARBA00022989"/>
    </source>
</evidence>
<comment type="subcellular location">
    <subcellularLocation>
        <location evidence="1">Cell membrane</location>
        <topology evidence="1">Multi-pass membrane protein</topology>
    </subcellularLocation>
</comment>
<dbReference type="EMBL" id="CP001810">
    <property type="protein sequence ID" value="ADL33128.1"/>
    <property type="molecule type" value="Genomic_DNA"/>
</dbReference>
<dbReference type="KEGG" id="bpb:bpr_I0380"/>
<dbReference type="PANTHER" id="PTHR24221:SF654">
    <property type="entry name" value="ATP-BINDING CASSETTE SUB-FAMILY B MEMBER 6"/>
    <property type="match status" value="1"/>
</dbReference>
<feature type="domain" description="ABC transmembrane type-1" evidence="11">
    <location>
        <begin position="41"/>
        <end position="332"/>
    </location>
</feature>
<evidence type="ECO:0000313" key="12">
    <source>
        <dbReference type="EMBL" id="ADL33128.1"/>
    </source>
</evidence>
<dbReference type="GO" id="GO:0016887">
    <property type="term" value="F:ATP hydrolysis activity"/>
    <property type="evidence" value="ECO:0007669"/>
    <property type="project" value="InterPro"/>
</dbReference>
<dbReference type="GO" id="GO:0140359">
    <property type="term" value="F:ABC-type transporter activity"/>
    <property type="evidence" value="ECO:0007669"/>
    <property type="project" value="InterPro"/>
</dbReference>
<protein>
    <submittedName>
        <fullName evidence="12">ABC transporter ATP-binding/permease protein</fullName>
    </submittedName>
</protein>
<dbReference type="InterPro" id="IPR003593">
    <property type="entry name" value="AAA+_ATPase"/>
</dbReference>
<dbReference type="GO" id="GO:0034040">
    <property type="term" value="F:ATPase-coupled lipid transmembrane transporter activity"/>
    <property type="evidence" value="ECO:0007669"/>
    <property type="project" value="TreeGrafter"/>
</dbReference>
<evidence type="ECO:0000256" key="6">
    <source>
        <dbReference type="ARBA" id="ARBA00022840"/>
    </source>
</evidence>
<organism evidence="12 13">
    <name type="scientific">Butyrivibrio proteoclasticus (strain ATCC 51982 / DSM 14932 / B316)</name>
    <name type="common">Clostridium proteoclasticum</name>
    <dbReference type="NCBI Taxonomy" id="515622"/>
    <lineage>
        <taxon>Bacteria</taxon>
        <taxon>Bacillati</taxon>
        <taxon>Bacillota</taxon>
        <taxon>Clostridia</taxon>
        <taxon>Lachnospirales</taxon>
        <taxon>Lachnospiraceae</taxon>
        <taxon>Butyrivibrio</taxon>
    </lineage>
</organism>
<dbReference type="Gene3D" id="3.40.50.300">
    <property type="entry name" value="P-loop containing nucleotide triphosphate hydrolases"/>
    <property type="match status" value="1"/>
</dbReference>
<name>E0RZD1_BUTPB</name>
<keyword evidence="8 9" id="KW-0472">Membrane</keyword>
<evidence type="ECO:0000256" key="8">
    <source>
        <dbReference type="ARBA" id="ARBA00023136"/>
    </source>
</evidence>
<dbReference type="HOGENOM" id="CLU_000604_84_3_9"/>
<dbReference type="FunFam" id="3.40.50.300:FF:000854">
    <property type="entry name" value="Multidrug ABC transporter ATP-binding protein"/>
    <property type="match status" value="1"/>
</dbReference>
<evidence type="ECO:0000256" key="9">
    <source>
        <dbReference type="SAM" id="Phobius"/>
    </source>
</evidence>
<keyword evidence="3" id="KW-1003">Cell membrane</keyword>
<keyword evidence="6 12" id="KW-0067">ATP-binding</keyword>
<gene>
    <name evidence="12" type="ordered locus">bpr_I0380</name>
</gene>
<accession>E0RZD1</accession>
<keyword evidence="5" id="KW-0547">Nucleotide-binding</keyword>
<dbReference type="InterPro" id="IPR011527">
    <property type="entry name" value="ABC1_TM_dom"/>
</dbReference>
<dbReference type="GO" id="GO:0005524">
    <property type="term" value="F:ATP binding"/>
    <property type="evidence" value="ECO:0007669"/>
    <property type="project" value="UniProtKB-KW"/>
</dbReference>
<dbReference type="PROSITE" id="PS00211">
    <property type="entry name" value="ABC_TRANSPORTER_1"/>
    <property type="match status" value="1"/>
</dbReference>
<dbReference type="InterPro" id="IPR039421">
    <property type="entry name" value="Type_1_exporter"/>
</dbReference>
<dbReference type="InterPro" id="IPR036640">
    <property type="entry name" value="ABC1_TM_sf"/>
</dbReference>
<feature type="transmembrane region" description="Helical" evidence="9">
    <location>
        <begin position="73"/>
        <end position="101"/>
    </location>
</feature>
<dbReference type="GO" id="GO:0005886">
    <property type="term" value="C:plasma membrane"/>
    <property type="evidence" value="ECO:0007669"/>
    <property type="project" value="UniProtKB-SubCell"/>
</dbReference>
<dbReference type="InterPro" id="IPR027417">
    <property type="entry name" value="P-loop_NTPase"/>
</dbReference>
<dbReference type="InterPro" id="IPR003439">
    <property type="entry name" value="ABC_transporter-like_ATP-bd"/>
</dbReference>
<evidence type="ECO:0000256" key="2">
    <source>
        <dbReference type="ARBA" id="ARBA00022448"/>
    </source>
</evidence>
<dbReference type="PANTHER" id="PTHR24221">
    <property type="entry name" value="ATP-BINDING CASSETTE SUB-FAMILY B"/>
    <property type="match status" value="1"/>
</dbReference>
<proteinExistence type="predicted"/>
<evidence type="ECO:0000313" key="13">
    <source>
        <dbReference type="Proteomes" id="UP000001299"/>
    </source>
</evidence>
<feature type="transmembrane region" description="Helical" evidence="9">
    <location>
        <begin position="274"/>
        <end position="295"/>
    </location>
</feature>
<dbReference type="Gene3D" id="1.20.1560.10">
    <property type="entry name" value="ABC transporter type 1, transmembrane domain"/>
    <property type="match status" value="2"/>
</dbReference>
<feature type="transmembrane region" description="Helical" evidence="9">
    <location>
        <begin position="34"/>
        <end position="61"/>
    </location>
</feature>